<dbReference type="Gene3D" id="3.30.190.20">
    <property type="match status" value="1"/>
</dbReference>
<evidence type="ECO:0000313" key="6">
    <source>
        <dbReference type="EMBL" id="CCD27025.1"/>
    </source>
</evidence>
<dbReference type="Gene3D" id="3.40.50.790">
    <property type="match status" value="1"/>
</dbReference>
<accession>G0WGU7</accession>
<evidence type="ECO:0000256" key="4">
    <source>
        <dbReference type="RuleBase" id="RU000659"/>
    </source>
</evidence>
<dbReference type="GO" id="GO:0005762">
    <property type="term" value="C:mitochondrial large ribosomal subunit"/>
    <property type="evidence" value="ECO:0007669"/>
    <property type="project" value="EnsemblFungi"/>
</dbReference>
<dbReference type="PANTHER" id="PTHR36427:SF3">
    <property type="entry name" value="LARGE RIBOSOMAL SUBUNIT PROTEIN UL1M"/>
    <property type="match status" value="1"/>
</dbReference>
<dbReference type="GO" id="GO:0003735">
    <property type="term" value="F:structural constituent of ribosome"/>
    <property type="evidence" value="ECO:0007669"/>
    <property type="project" value="EnsemblFungi"/>
</dbReference>
<comment type="similarity">
    <text evidence="1 4">Belongs to the universal ribosomal protein uL1 family.</text>
</comment>
<reference evidence="6 7" key="1">
    <citation type="journal article" date="2011" name="Proc. Natl. Acad. Sci. U.S.A.">
        <title>Evolutionary erosion of yeast sex chromosomes by mating-type switching accidents.</title>
        <authorList>
            <person name="Gordon J.L."/>
            <person name="Armisen D."/>
            <person name="Proux-Wera E."/>
            <person name="Oheigeartaigh S.S."/>
            <person name="Byrne K.P."/>
            <person name="Wolfe K.H."/>
        </authorList>
    </citation>
    <scope>NUCLEOTIDE SEQUENCE [LARGE SCALE GENOMIC DNA]</scope>
    <source>
        <strain evidence="7">ATCC 10597 / BCRC 20456 / CBS 421 / NBRC 0211 / NRRL Y-12639</strain>
    </source>
</reference>
<keyword evidence="2 4" id="KW-0689">Ribosomal protein</keyword>
<dbReference type="GeneID" id="11494284"/>
<dbReference type="SUPFAM" id="SSF56808">
    <property type="entry name" value="Ribosomal protein L1"/>
    <property type="match status" value="1"/>
</dbReference>
<dbReference type="RefSeq" id="XP_003672268.1">
    <property type="nucleotide sequence ID" value="XM_003672220.1"/>
</dbReference>
<dbReference type="Pfam" id="PF00687">
    <property type="entry name" value="Ribosomal_L1"/>
    <property type="match status" value="1"/>
</dbReference>
<dbReference type="EMBL" id="HE580276">
    <property type="protein sequence ID" value="CCD27025.1"/>
    <property type="molecule type" value="Genomic_DNA"/>
</dbReference>
<evidence type="ECO:0000256" key="5">
    <source>
        <dbReference type="SAM" id="MobiDB-lite"/>
    </source>
</evidence>
<dbReference type="InterPro" id="IPR023673">
    <property type="entry name" value="Ribosomal_uL1_CS"/>
</dbReference>
<dbReference type="PANTHER" id="PTHR36427">
    <property type="entry name" value="54S RIBOSOMAL PROTEIN L1, MITOCHONDRIAL"/>
    <property type="match status" value="1"/>
</dbReference>
<gene>
    <name evidence="6" type="primary">NDAI0J01330</name>
    <name evidence="6" type="ordered locus">NDAI_0J01330</name>
</gene>
<dbReference type="eggNOG" id="KOG1569">
    <property type="taxonomic scope" value="Eukaryota"/>
</dbReference>
<keyword evidence="7" id="KW-1185">Reference proteome</keyword>
<dbReference type="OrthoDB" id="1747252at2759"/>
<dbReference type="InterPro" id="IPR023674">
    <property type="entry name" value="Ribosomal_uL1-like"/>
</dbReference>
<proteinExistence type="inferred from homology"/>
<keyword evidence="3 4" id="KW-0687">Ribonucleoprotein</keyword>
<dbReference type="AlphaFoldDB" id="G0WGU7"/>
<evidence type="ECO:0000256" key="2">
    <source>
        <dbReference type="ARBA" id="ARBA00022980"/>
    </source>
</evidence>
<protein>
    <recommendedName>
        <fullName evidence="4">Ribosomal protein</fullName>
    </recommendedName>
</protein>
<feature type="region of interest" description="Disordered" evidence="5">
    <location>
        <begin position="50"/>
        <end position="78"/>
    </location>
</feature>
<name>G0WGU7_NAUDC</name>
<evidence type="ECO:0000256" key="1">
    <source>
        <dbReference type="ARBA" id="ARBA00010531"/>
    </source>
</evidence>
<sequence length="314" mass="34572">MMLHSLKITRNTRMCALRLPSNNYGVITRMLNTRSFHISRTSSLAAVAATEDASESKSTTSGTNMPPANATKLSKEQLKKREIRRLSQRKQQARQPANSHPLYMEVVDALRFIRAAEVGRPEGQQTITLTTLIVSEKGTSLLNGNMKLFRPLKELKIAVFSTDKELLEEVKSQFNCQLVGGNETVEGIKDGTIRANFDVAFATPEIVPFINSQLGKQLGRRGILPNTKKGTVSDDLVTLMNAKMGNIPFKQTGNNISIPIGKCYFSDKDILLNIIAARDAFKEALANQKAKRPSILSKTTLSSTHGPGIVIDFV</sequence>
<evidence type="ECO:0000313" key="7">
    <source>
        <dbReference type="Proteomes" id="UP000000689"/>
    </source>
</evidence>
<dbReference type="HOGENOM" id="CLU_062853_1_1_1"/>
<dbReference type="KEGG" id="ndi:NDAI_0J01330"/>
<feature type="compositionally biased region" description="Polar residues" evidence="5">
    <location>
        <begin position="56"/>
        <end position="66"/>
    </location>
</feature>
<dbReference type="OMA" id="KTHFKIW"/>
<dbReference type="STRING" id="1071378.G0WGU7"/>
<organism evidence="6 7">
    <name type="scientific">Naumovozyma dairenensis (strain ATCC 10597 / BCRC 20456 / CBS 421 / NBRC 0211 / NRRL Y-12639)</name>
    <name type="common">Saccharomyces dairenensis</name>
    <dbReference type="NCBI Taxonomy" id="1071378"/>
    <lineage>
        <taxon>Eukaryota</taxon>
        <taxon>Fungi</taxon>
        <taxon>Dikarya</taxon>
        <taxon>Ascomycota</taxon>
        <taxon>Saccharomycotina</taxon>
        <taxon>Saccharomycetes</taxon>
        <taxon>Saccharomycetales</taxon>
        <taxon>Saccharomycetaceae</taxon>
        <taxon>Naumovozyma</taxon>
    </lineage>
</organism>
<dbReference type="CDD" id="cd00403">
    <property type="entry name" value="Ribosomal_L1"/>
    <property type="match status" value="1"/>
</dbReference>
<dbReference type="InterPro" id="IPR016095">
    <property type="entry name" value="Ribosomal_uL1_3-a/b-sand"/>
</dbReference>
<dbReference type="InterPro" id="IPR028364">
    <property type="entry name" value="Ribosomal_uL1/biogenesis"/>
</dbReference>
<evidence type="ECO:0000256" key="3">
    <source>
        <dbReference type="ARBA" id="ARBA00023274"/>
    </source>
</evidence>
<dbReference type="PROSITE" id="PS01199">
    <property type="entry name" value="RIBOSOMAL_L1"/>
    <property type="match status" value="1"/>
</dbReference>
<dbReference type="Proteomes" id="UP000000689">
    <property type="component" value="Chromosome 10"/>
</dbReference>